<dbReference type="InterPro" id="IPR014729">
    <property type="entry name" value="Rossmann-like_a/b/a_fold"/>
</dbReference>
<dbReference type="InterPro" id="IPR001962">
    <property type="entry name" value="Asn_synthase"/>
</dbReference>
<comment type="pathway">
    <text evidence="1">Amino-acid biosynthesis; L-asparagine biosynthesis; L-asparagine from L-aspartate (L-Gln route): step 1/1.</text>
</comment>
<feature type="domain" description="Asparagine synthetase" evidence="4">
    <location>
        <begin position="329"/>
        <end position="443"/>
    </location>
</feature>
<dbReference type="GO" id="GO:0004066">
    <property type="term" value="F:asparagine synthase (glutamine-hydrolyzing) activity"/>
    <property type="evidence" value="ECO:0007669"/>
    <property type="project" value="UniProtKB-EC"/>
</dbReference>
<proteinExistence type="predicted"/>
<protein>
    <recommendedName>
        <fullName evidence="2">asparagine synthase (glutamine-hydrolyzing)</fullName>
        <ecNumber evidence="2">6.3.5.4</ecNumber>
    </recommendedName>
</protein>
<evidence type="ECO:0000313" key="5">
    <source>
        <dbReference type="EMBL" id="MBB4633426.1"/>
    </source>
</evidence>
<accession>A0A7W7F7G9</accession>
<dbReference type="EC" id="6.3.5.4" evidence="2"/>
<sequence length="445" mass="47701">MASDVALLESAVQARFACDWARVGVHLTGRGLRGAETCLTGVHELLGGECLVAGPDGTRTDTLWSPWDFTQPGRMLPIEDNARRLRELADTCTAARAAPFKHVLVMLSGGLDSSILAASTARSGTRLSAMTFTTGDPSGDERRYAEAVAAHLGIPLIAAELDPGTVDITRSAAAHLPRPVARAFAQAIRACKRRVASEIGADVVLDGGGGDNLFCSLQSAAPLADRLRTRGVGPSAWRTALDIAALAQSNVVTVAAHGIARAWLRPPDYRWQMDTRFLSDDIASTATAASHRWLAAPPDILPGRAAHVALMIAVENLLETWPGPLAEMAPLVAQPLVEHCLGIPSWQWIHAGHNRRAARLAFADRLPEAILARRSKGTPDSFSAALYETRRPEISEFLMDGVLARQGIVDREALGRVLADPSPVKGHDHLRILSIVDVEAWARSF</sequence>
<evidence type="ECO:0000256" key="1">
    <source>
        <dbReference type="ARBA" id="ARBA00005187"/>
    </source>
</evidence>
<dbReference type="SUPFAM" id="SSF52402">
    <property type="entry name" value="Adenine nucleotide alpha hydrolases-like"/>
    <property type="match status" value="1"/>
</dbReference>
<feature type="domain" description="Asparagine synthetase" evidence="4">
    <location>
        <begin position="85"/>
        <end position="227"/>
    </location>
</feature>
<comment type="caution">
    <text evidence="5">The sequence shown here is derived from an EMBL/GenBank/DDBJ whole genome shotgun (WGS) entry which is preliminary data.</text>
</comment>
<evidence type="ECO:0000256" key="3">
    <source>
        <dbReference type="ARBA" id="ARBA00048741"/>
    </source>
</evidence>
<dbReference type="Pfam" id="PF00733">
    <property type="entry name" value="Asn_synthase"/>
    <property type="match status" value="2"/>
</dbReference>
<name>A0A7W7F7G9_9SPHN</name>
<dbReference type="Proteomes" id="UP000566324">
    <property type="component" value="Unassembled WGS sequence"/>
</dbReference>
<dbReference type="AlphaFoldDB" id="A0A7W7F7G9"/>
<evidence type="ECO:0000256" key="2">
    <source>
        <dbReference type="ARBA" id="ARBA00012737"/>
    </source>
</evidence>
<dbReference type="EMBL" id="JACHNZ010000043">
    <property type="protein sequence ID" value="MBB4633426.1"/>
    <property type="molecule type" value="Genomic_DNA"/>
</dbReference>
<keyword evidence="6" id="KW-1185">Reference proteome</keyword>
<organism evidence="5 6">
    <name type="scientific">Sphingosinicella soli</name>
    <dbReference type="NCBI Taxonomy" id="333708"/>
    <lineage>
        <taxon>Bacteria</taxon>
        <taxon>Pseudomonadati</taxon>
        <taxon>Pseudomonadota</taxon>
        <taxon>Alphaproteobacteria</taxon>
        <taxon>Sphingomonadales</taxon>
        <taxon>Sphingosinicellaceae</taxon>
        <taxon>Sphingosinicella</taxon>
    </lineage>
</organism>
<dbReference type="GO" id="GO:0006529">
    <property type="term" value="P:asparagine biosynthetic process"/>
    <property type="evidence" value="ECO:0007669"/>
    <property type="project" value="InterPro"/>
</dbReference>
<keyword evidence="5" id="KW-0436">Ligase</keyword>
<evidence type="ECO:0000313" key="6">
    <source>
        <dbReference type="Proteomes" id="UP000566324"/>
    </source>
</evidence>
<dbReference type="InterPro" id="IPR051786">
    <property type="entry name" value="ASN_synthetase/amidase"/>
</dbReference>
<comment type="catalytic activity">
    <reaction evidence="3">
        <text>L-aspartate + L-glutamine + ATP + H2O = L-asparagine + L-glutamate + AMP + diphosphate + H(+)</text>
        <dbReference type="Rhea" id="RHEA:12228"/>
        <dbReference type="ChEBI" id="CHEBI:15377"/>
        <dbReference type="ChEBI" id="CHEBI:15378"/>
        <dbReference type="ChEBI" id="CHEBI:29985"/>
        <dbReference type="ChEBI" id="CHEBI:29991"/>
        <dbReference type="ChEBI" id="CHEBI:30616"/>
        <dbReference type="ChEBI" id="CHEBI:33019"/>
        <dbReference type="ChEBI" id="CHEBI:58048"/>
        <dbReference type="ChEBI" id="CHEBI:58359"/>
        <dbReference type="ChEBI" id="CHEBI:456215"/>
        <dbReference type="EC" id="6.3.5.4"/>
    </reaction>
</comment>
<gene>
    <name evidence="5" type="ORF">GGQ98_003064</name>
</gene>
<dbReference type="PANTHER" id="PTHR43284:SF1">
    <property type="entry name" value="ASPARAGINE SYNTHETASE"/>
    <property type="match status" value="1"/>
</dbReference>
<reference evidence="5 6" key="1">
    <citation type="submission" date="2020-08" db="EMBL/GenBank/DDBJ databases">
        <title>Genomic Encyclopedia of Type Strains, Phase IV (KMG-IV): sequencing the most valuable type-strain genomes for metagenomic binning, comparative biology and taxonomic classification.</title>
        <authorList>
            <person name="Goeker M."/>
        </authorList>
    </citation>
    <scope>NUCLEOTIDE SEQUENCE [LARGE SCALE GENOMIC DNA]</scope>
    <source>
        <strain evidence="5 6">DSM 17328</strain>
    </source>
</reference>
<dbReference type="Gene3D" id="3.40.50.620">
    <property type="entry name" value="HUPs"/>
    <property type="match status" value="1"/>
</dbReference>
<evidence type="ECO:0000259" key="4">
    <source>
        <dbReference type="Pfam" id="PF00733"/>
    </source>
</evidence>
<dbReference type="RefSeq" id="WP_184071018.1">
    <property type="nucleotide sequence ID" value="NZ_JACHNZ010000043.1"/>
</dbReference>
<dbReference type="CDD" id="cd01991">
    <property type="entry name" value="Asn_synthase_B_C"/>
    <property type="match status" value="1"/>
</dbReference>
<dbReference type="PANTHER" id="PTHR43284">
    <property type="entry name" value="ASPARAGINE SYNTHETASE (GLUTAMINE-HYDROLYZING)"/>
    <property type="match status" value="1"/>
</dbReference>